<evidence type="ECO:0000256" key="2">
    <source>
        <dbReference type="ARBA" id="ARBA00004167"/>
    </source>
</evidence>
<dbReference type="GO" id="GO:0004497">
    <property type="term" value="F:monooxygenase activity"/>
    <property type="evidence" value="ECO:0007669"/>
    <property type="project" value="UniProtKB-KW"/>
</dbReference>
<keyword evidence="9" id="KW-0408">Iron</keyword>
<dbReference type="PROSITE" id="PS50011">
    <property type="entry name" value="PROTEIN_KINASE_DOM"/>
    <property type="match status" value="1"/>
</dbReference>
<dbReference type="InterPro" id="IPR000719">
    <property type="entry name" value="Prot_kinase_dom"/>
</dbReference>
<dbReference type="PROSITE" id="PS00108">
    <property type="entry name" value="PROTEIN_KINASE_ST"/>
    <property type="match status" value="1"/>
</dbReference>
<organism evidence="14 15">
    <name type="scientific">Salix koriyanagi</name>
    <dbReference type="NCBI Taxonomy" id="2511006"/>
    <lineage>
        <taxon>Eukaryota</taxon>
        <taxon>Viridiplantae</taxon>
        <taxon>Streptophyta</taxon>
        <taxon>Embryophyta</taxon>
        <taxon>Tracheophyta</taxon>
        <taxon>Spermatophyta</taxon>
        <taxon>Magnoliopsida</taxon>
        <taxon>eudicotyledons</taxon>
        <taxon>Gunneridae</taxon>
        <taxon>Pentapetalae</taxon>
        <taxon>rosids</taxon>
        <taxon>fabids</taxon>
        <taxon>Malpighiales</taxon>
        <taxon>Salicaceae</taxon>
        <taxon>Saliceae</taxon>
        <taxon>Salix</taxon>
    </lineage>
</organism>
<dbReference type="InterPro" id="IPR001932">
    <property type="entry name" value="PPM-type_phosphatase-like_dom"/>
</dbReference>
<keyword evidence="15" id="KW-1185">Reference proteome</keyword>
<dbReference type="PANTHER" id="PTHR47944:SF10">
    <property type="entry name" value="CYTOCHROME P450 98A9"/>
    <property type="match status" value="1"/>
</dbReference>
<dbReference type="PRINTS" id="PR00463">
    <property type="entry name" value="EP450I"/>
</dbReference>
<reference evidence="14" key="1">
    <citation type="submission" date="2022-11" db="EMBL/GenBank/DDBJ databases">
        <authorList>
            <person name="Hyden B.L."/>
            <person name="Feng K."/>
            <person name="Yates T."/>
            <person name="Jawdy S."/>
            <person name="Smart L.B."/>
            <person name="Muchero W."/>
        </authorList>
    </citation>
    <scope>NUCLEOTIDE SEQUENCE</scope>
    <source>
        <tissue evidence="14">Shoot tip</tissue>
    </source>
</reference>
<evidence type="ECO:0000256" key="8">
    <source>
        <dbReference type="ARBA" id="ARBA00023002"/>
    </source>
</evidence>
<dbReference type="SUPFAM" id="SSF48264">
    <property type="entry name" value="Cytochrome P450"/>
    <property type="match status" value="1"/>
</dbReference>
<dbReference type="EMBL" id="JAPFFM010000001">
    <property type="protein sequence ID" value="KAJ6778917.1"/>
    <property type="molecule type" value="Genomic_DNA"/>
</dbReference>
<keyword evidence="4" id="KW-0349">Heme</keyword>
<accession>A0A9Q1APV8</accession>
<dbReference type="PROSITE" id="PS51746">
    <property type="entry name" value="PPM_2"/>
    <property type="match status" value="1"/>
</dbReference>
<dbReference type="GO" id="GO:0020037">
    <property type="term" value="F:heme binding"/>
    <property type="evidence" value="ECO:0007669"/>
    <property type="project" value="InterPro"/>
</dbReference>
<dbReference type="GO" id="GO:0016705">
    <property type="term" value="F:oxidoreductase activity, acting on paired donors, with incorporation or reduction of molecular oxygen"/>
    <property type="evidence" value="ECO:0007669"/>
    <property type="project" value="InterPro"/>
</dbReference>
<evidence type="ECO:0000256" key="10">
    <source>
        <dbReference type="ARBA" id="ARBA00023033"/>
    </source>
</evidence>
<gene>
    <name evidence="14" type="ORF">OIU74_002663</name>
</gene>
<dbReference type="GO" id="GO:0005506">
    <property type="term" value="F:iron ion binding"/>
    <property type="evidence" value="ECO:0007669"/>
    <property type="project" value="InterPro"/>
</dbReference>
<dbReference type="SUPFAM" id="SSF81606">
    <property type="entry name" value="PP2C-like"/>
    <property type="match status" value="1"/>
</dbReference>
<proteinExistence type="inferred from homology"/>
<keyword evidence="6" id="KW-0479">Metal-binding</keyword>
<evidence type="ECO:0000256" key="1">
    <source>
        <dbReference type="ARBA" id="ARBA00001971"/>
    </source>
</evidence>
<dbReference type="InterPro" id="IPR002401">
    <property type="entry name" value="Cyt_P450_E_grp-I"/>
</dbReference>
<evidence type="ECO:0000256" key="4">
    <source>
        <dbReference type="ARBA" id="ARBA00022617"/>
    </source>
</evidence>
<evidence type="ECO:0000256" key="3">
    <source>
        <dbReference type="ARBA" id="ARBA00010617"/>
    </source>
</evidence>
<evidence type="ECO:0000256" key="5">
    <source>
        <dbReference type="ARBA" id="ARBA00022692"/>
    </source>
</evidence>
<keyword evidence="10" id="KW-0503">Monooxygenase</keyword>
<reference evidence="14" key="2">
    <citation type="journal article" date="2023" name="Int. J. Mol. Sci.">
        <title>De Novo Assembly and Annotation of 11 Diverse Shrub Willow (Salix) Genomes Reveals Novel Gene Organization in Sex-Linked Regions.</title>
        <authorList>
            <person name="Hyden B."/>
            <person name="Feng K."/>
            <person name="Yates T.B."/>
            <person name="Jawdy S."/>
            <person name="Cereghino C."/>
            <person name="Smart L.B."/>
            <person name="Muchero W."/>
        </authorList>
    </citation>
    <scope>NUCLEOTIDE SEQUENCE</scope>
    <source>
        <tissue evidence="14">Shoot tip</tissue>
    </source>
</reference>
<comment type="subcellular location">
    <subcellularLocation>
        <location evidence="2">Membrane</location>
        <topology evidence="2">Single-pass membrane protein</topology>
    </subcellularLocation>
</comment>
<keyword evidence="11" id="KW-0472">Membrane</keyword>
<dbReference type="GO" id="GO:0004672">
    <property type="term" value="F:protein kinase activity"/>
    <property type="evidence" value="ECO:0007669"/>
    <property type="project" value="InterPro"/>
</dbReference>
<dbReference type="Proteomes" id="UP001151752">
    <property type="component" value="Chromosome 16"/>
</dbReference>
<protein>
    <submittedName>
        <fullName evidence="14">FLAVONOID 3'-MONOOXYGENASE-RELATED</fullName>
    </submittedName>
</protein>
<dbReference type="GO" id="GO:0016020">
    <property type="term" value="C:membrane"/>
    <property type="evidence" value="ECO:0007669"/>
    <property type="project" value="UniProtKB-SubCell"/>
</dbReference>
<keyword evidence="5" id="KW-0812">Transmembrane</keyword>
<dbReference type="Gene3D" id="3.60.40.10">
    <property type="entry name" value="PPM-type phosphatase domain"/>
    <property type="match status" value="1"/>
</dbReference>
<dbReference type="AlphaFoldDB" id="A0A9Q1APV8"/>
<evidence type="ECO:0000313" key="15">
    <source>
        <dbReference type="Proteomes" id="UP001151752"/>
    </source>
</evidence>
<evidence type="ECO:0000256" key="11">
    <source>
        <dbReference type="ARBA" id="ARBA00023136"/>
    </source>
</evidence>
<comment type="cofactor">
    <cofactor evidence="1">
        <name>heme</name>
        <dbReference type="ChEBI" id="CHEBI:30413"/>
    </cofactor>
</comment>
<dbReference type="GO" id="GO:0005524">
    <property type="term" value="F:ATP binding"/>
    <property type="evidence" value="ECO:0007669"/>
    <property type="project" value="InterPro"/>
</dbReference>
<evidence type="ECO:0000256" key="9">
    <source>
        <dbReference type="ARBA" id="ARBA00023004"/>
    </source>
</evidence>
<dbReference type="Pfam" id="PF00069">
    <property type="entry name" value="Pkinase"/>
    <property type="match status" value="1"/>
</dbReference>
<comment type="caution">
    <text evidence="14">The sequence shown here is derived from an EMBL/GenBank/DDBJ whole genome shotgun (WGS) entry which is preliminary data.</text>
</comment>
<dbReference type="Pfam" id="PF00481">
    <property type="entry name" value="PP2C"/>
    <property type="match status" value="1"/>
</dbReference>
<comment type="similarity">
    <text evidence="3">Belongs to the cytochrome P450 family.</text>
</comment>
<feature type="domain" description="Protein kinase" evidence="12">
    <location>
        <begin position="1"/>
        <end position="217"/>
    </location>
</feature>
<dbReference type="Gene3D" id="1.10.630.10">
    <property type="entry name" value="Cytochrome P450"/>
    <property type="match status" value="2"/>
</dbReference>
<dbReference type="InterPro" id="IPR017972">
    <property type="entry name" value="Cyt_P450_CS"/>
</dbReference>
<evidence type="ECO:0000313" key="14">
    <source>
        <dbReference type="EMBL" id="KAJ6778917.1"/>
    </source>
</evidence>
<dbReference type="InterPro" id="IPR036457">
    <property type="entry name" value="PPM-type-like_dom_sf"/>
</dbReference>
<dbReference type="PROSITE" id="PS00086">
    <property type="entry name" value="CYTOCHROME_P450"/>
    <property type="match status" value="1"/>
</dbReference>
<dbReference type="PANTHER" id="PTHR47944">
    <property type="entry name" value="CYTOCHROME P450 98A9"/>
    <property type="match status" value="1"/>
</dbReference>
<dbReference type="InterPro" id="IPR001128">
    <property type="entry name" value="Cyt_P450"/>
</dbReference>
<sequence length="758" mass="85536">MFFFELYESGNLSEKLHVEEWSPNMDQVFIITVQLAKALQYLHNHEIVHRDVKPANILLDENLCPHLADFGLAEYQKNLKGVSLENWRSSGKPTGGFHKKNMVGTLIYMAPEILRKEIHTEKSDVYSFGITINELLTGVVPYTDLRAEAQAHTVLEMNYTEQQLTASVVSGKLRPALAGLGSGASASILSLIQRCWDDNPQKRPSFTDMLLELDPILESRKKSIGKDFSLDKYSISHGDQPGDSAKNLTKYQEIINWSTQGEILSKAPPVVDSSLRIWLNCSNVGLVYHPKLSWGSFATCGKRETMEDTHFLIPHMCNEKDIHAFGIFDGHRGAAAAEFSARALPGFLQSTGSASSPRNALVEAFVSTDAAFRNELDTHLSIFVFVLAYILHQRLRFKLPPGPRPWPVVGNLYAIKPLKFRCFAEWAQAYGPIVSVWYGSALNVVVCDAELAKEVLRENDQQLADRHRTRLSARFSRDGKDLIWADYGAHYVKVRKVSTLELFSAKRLEELRPIREDEVTFMVESIFKDCTNPENHGKSLLVKKYLGDVAFNNITRLAFGKRFMNSEGIIDEQGQEFKAIVSNGLRLGASVTISEHIPWLQWMFPLEEEAVEKHNARRDGLTRVIMEEHTNARKKSGGAKKHFVDALLTLQEKYDLSEVTIIGLLWEDVDMRGHDFRLLPFGAGRRVCPGAQLGINLVTSMIGHLLHHFHWTTPHGVEPEEIDMSERPGIVTYMMTPLQAEATPRLPPHLHKRMASDM</sequence>
<evidence type="ECO:0000256" key="7">
    <source>
        <dbReference type="ARBA" id="ARBA00022989"/>
    </source>
</evidence>
<name>A0A9Q1APV8_9ROSI</name>
<dbReference type="Pfam" id="PF00067">
    <property type="entry name" value="p450"/>
    <property type="match status" value="2"/>
</dbReference>
<evidence type="ECO:0000259" key="12">
    <source>
        <dbReference type="PROSITE" id="PS50011"/>
    </source>
</evidence>
<dbReference type="InterPro" id="IPR011009">
    <property type="entry name" value="Kinase-like_dom_sf"/>
</dbReference>
<keyword evidence="8" id="KW-0560">Oxidoreductase</keyword>
<feature type="domain" description="PPM-type phosphatase" evidence="13">
    <location>
        <begin position="293"/>
        <end position="600"/>
    </location>
</feature>
<dbReference type="Gene3D" id="1.10.510.10">
    <property type="entry name" value="Transferase(Phosphotransferase) domain 1"/>
    <property type="match status" value="1"/>
</dbReference>
<dbReference type="InterPro" id="IPR036396">
    <property type="entry name" value="Cyt_P450_sf"/>
</dbReference>
<dbReference type="InterPro" id="IPR008271">
    <property type="entry name" value="Ser/Thr_kinase_AS"/>
</dbReference>
<dbReference type="SUPFAM" id="SSF56112">
    <property type="entry name" value="Protein kinase-like (PK-like)"/>
    <property type="match status" value="1"/>
</dbReference>
<evidence type="ECO:0000256" key="6">
    <source>
        <dbReference type="ARBA" id="ARBA00022723"/>
    </source>
</evidence>
<evidence type="ECO:0000259" key="13">
    <source>
        <dbReference type="PROSITE" id="PS51746"/>
    </source>
</evidence>
<dbReference type="SMART" id="SM00220">
    <property type="entry name" value="S_TKc"/>
    <property type="match status" value="1"/>
</dbReference>
<keyword evidence="7" id="KW-1133">Transmembrane helix</keyword>